<dbReference type="SUPFAM" id="SSF53474">
    <property type="entry name" value="alpha/beta-Hydrolases"/>
    <property type="match status" value="1"/>
</dbReference>
<evidence type="ECO:0000256" key="5">
    <source>
        <dbReference type="ARBA" id="ARBA00022801"/>
    </source>
</evidence>
<dbReference type="OrthoDB" id="5168853at2"/>
<dbReference type="Proteomes" id="UP000192448">
    <property type="component" value="Unassembled WGS sequence"/>
</dbReference>
<accession>A0A1X0B9W3</accession>
<dbReference type="Gene3D" id="3.50.50.60">
    <property type="entry name" value="FAD/NAD(P)-binding domain"/>
    <property type="match status" value="3"/>
</dbReference>
<keyword evidence="9" id="KW-0503">Monooxygenase</keyword>
<dbReference type="InterPro" id="IPR050775">
    <property type="entry name" value="FAD-binding_Monooxygenases"/>
</dbReference>
<dbReference type="InterPro" id="IPR036188">
    <property type="entry name" value="FAD/NAD-bd_sf"/>
</dbReference>
<dbReference type="AlphaFoldDB" id="A0A1X0B9W3"/>
<keyword evidence="6" id="KW-0274">FAD</keyword>
<name>A0A1X0B9W3_9MYCO</name>
<dbReference type="InterPro" id="IPR019826">
    <property type="entry name" value="Carboxylesterase_B_AS"/>
</dbReference>
<keyword evidence="4" id="KW-0285">Flavoprotein</keyword>
<dbReference type="InterPro" id="IPR013094">
    <property type="entry name" value="AB_hydrolase_3"/>
</dbReference>
<sequence>MDTKDVDVVIVGAGFSGLYATHRLRNGLNLSVQAFEAAPGAGGVWHWNTYPGARCDFESIFYSYSFDEDLQREWRWTERFAAQPEIKRYLEHVADRFDLRRSYRFNTRVTSVVWDEDAARWRVGTDDGAVTTARFFLSGAGAFGVTKPNDFPGQSDFGGTVVHTSSWPQQGIELAGKRVAVIGTGSTGIQVIQTIASEVGQLTVFQRTPNFACPLGNRPLSDDEFNATVADYPRIRQEALNSIAGAAYPRAVLPAAAHTPEQQRAVYDEFYNGGGFRMLASTYYDLISNPEANRTVADYIRSRIRERVTDPEVAELLCPTDHPYGVKRATFETKYFEVFNEPHVRLVDARTTPIVRITEKGIATTEQEYEFDVIILATGFDVGAGALKRMGVIGREGKSLTDHWAHGQRAYIGTATHGFPNLFHINGPQGAAALFNNPIAIEESVDFIADLITTMEERGYRTAEATAEAETRYNELVCEVADATLVPTATTWYMGDNIPGKPRIPLSLFTGAPMFRAVVAEVAAHDFSGFAFDGQERPVSPLVNLDGSEVFLLAGMMNMGMKPLEQCSLEEVRFSLEAFKALQLPLPTGISVTEVSYPTEEGQRPVRLYRPEGDTGPLPVIVFVHGGGWVGGSLNAFDEPCAVLAQRVGAVVVSPDYRLAPEHPFPAAPNDVLAALRWAGEHASEFGGDPDRIAIGGESAGANLAAVTALRARDEGGPTLRAQILVTPPVDPLADNDSRKQFANGPMISAEVGERMWTMYLGDPANATSPWAAPIRAEDLSGLPPTLIVTMEIDPTRDEAEDYAAALQAAGVPTQCRRLPRLFHTTLSVSGAVPRAAEIHDAIAEFLDPLLVRQAEASVVG</sequence>
<gene>
    <name evidence="11" type="ORF">BST13_02300</name>
</gene>
<dbReference type="RefSeq" id="WP_083160228.1">
    <property type="nucleotide sequence ID" value="NZ_MVHF01000002.1"/>
</dbReference>
<dbReference type="InterPro" id="IPR020946">
    <property type="entry name" value="Flavin_mOase-like"/>
</dbReference>
<reference evidence="11 12" key="1">
    <citation type="submission" date="2017-02" db="EMBL/GenBank/DDBJ databases">
        <title>The new phylogeny of genus Mycobacterium.</title>
        <authorList>
            <person name="Tortoli E."/>
            <person name="Trovato A."/>
            <person name="Cirillo D.M."/>
        </authorList>
    </citation>
    <scope>NUCLEOTIDE SEQUENCE [LARGE SCALE GENOMIC DNA]</scope>
    <source>
        <strain evidence="11 12">RW6</strain>
    </source>
</reference>
<evidence type="ECO:0000256" key="9">
    <source>
        <dbReference type="ARBA" id="ARBA00023033"/>
    </source>
</evidence>
<dbReference type="GO" id="GO:0050661">
    <property type="term" value="F:NADP binding"/>
    <property type="evidence" value="ECO:0007669"/>
    <property type="project" value="InterPro"/>
</dbReference>
<keyword evidence="8" id="KW-0560">Oxidoreductase</keyword>
<dbReference type="GO" id="GO:0016787">
    <property type="term" value="F:hydrolase activity"/>
    <property type="evidence" value="ECO:0007669"/>
    <property type="project" value="UniProtKB-KW"/>
</dbReference>
<evidence type="ECO:0000256" key="1">
    <source>
        <dbReference type="ARBA" id="ARBA00001974"/>
    </source>
</evidence>
<organism evidence="11 12">
    <name type="scientific">Mycobacterium aquaticum</name>
    <dbReference type="NCBI Taxonomy" id="1927124"/>
    <lineage>
        <taxon>Bacteria</taxon>
        <taxon>Bacillati</taxon>
        <taxon>Actinomycetota</taxon>
        <taxon>Actinomycetes</taxon>
        <taxon>Mycobacteriales</taxon>
        <taxon>Mycobacteriaceae</taxon>
        <taxon>Mycobacterium</taxon>
    </lineage>
</organism>
<evidence type="ECO:0000256" key="6">
    <source>
        <dbReference type="ARBA" id="ARBA00022827"/>
    </source>
</evidence>
<evidence type="ECO:0000256" key="3">
    <source>
        <dbReference type="ARBA" id="ARBA00010515"/>
    </source>
</evidence>
<evidence type="ECO:0000256" key="7">
    <source>
        <dbReference type="ARBA" id="ARBA00022857"/>
    </source>
</evidence>
<dbReference type="InterPro" id="IPR029058">
    <property type="entry name" value="AB_hydrolase_fold"/>
</dbReference>
<evidence type="ECO:0000256" key="8">
    <source>
        <dbReference type="ARBA" id="ARBA00023002"/>
    </source>
</evidence>
<dbReference type="PROSITE" id="PS00122">
    <property type="entry name" value="CARBOXYLESTERASE_B_1"/>
    <property type="match status" value="1"/>
</dbReference>
<evidence type="ECO:0000259" key="10">
    <source>
        <dbReference type="Pfam" id="PF07859"/>
    </source>
</evidence>
<evidence type="ECO:0000313" key="12">
    <source>
        <dbReference type="Proteomes" id="UP000192448"/>
    </source>
</evidence>
<comment type="similarity">
    <text evidence="2">Belongs to the FAD-binding monooxygenase family.</text>
</comment>
<comment type="caution">
    <text evidence="11">The sequence shown here is derived from an EMBL/GenBank/DDBJ whole genome shotgun (WGS) entry which is preliminary data.</text>
</comment>
<protein>
    <submittedName>
        <fullName evidence="11">Esterase</fullName>
    </submittedName>
</protein>
<feature type="domain" description="Alpha/beta hydrolase fold-3" evidence="10">
    <location>
        <begin position="621"/>
        <end position="826"/>
    </location>
</feature>
<dbReference type="SUPFAM" id="SSF51905">
    <property type="entry name" value="FAD/NAD(P)-binding domain"/>
    <property type="match status" value="3"/>
</dbReference>
<keyword evidence="7" id="KW-0521">NADP</keyword>
<dbReference type="PANTHER" id="PTHR43098">
    <property type="entry name" value="L-ORNITHINE N(5)-MONOOXYGENASE-RELATED"/>
    <property type="match status" value="1"/>
</dbReference>
<dbReference type="GO" id="GO:0050660">
    <property type="term" value="F:flavin adenine dinucleotide binding"/>
    <property type="evidence" value="ECO:0007669"/>
    <property type="project" value="InterPro"/>
</dbReference>
<comment type="similarity">
    <text evidence="3">Belongs to the 'GDXG' lipolytic enzyme family.</text>
</comment>
<comment type="cofactor">
    <cofactor evidence="1">
        <name>FAD</name>
        <dbReference type="ChEBI" id="CHEBI:57692"/>
    </cofactor>
</comment>
<dbReference type="EMBL" id="MVHF01000002">
    <property type="protein sequence ID" value="ORA39132.1"/>
    <property type="molecule type" value="Genomic_DNA"/>
</dbReference>
<evidence type="ECO:0000256" key="4">
    <source>
        <dbReference type="ARBA" id="ARBA00022630"/>
    </source>
</evidence>
<dbReference type="PANTHER" id="PTHR43098:SF3">
    <property type="entry name" value="L-ORNITHINE N(5)-MONOOXYGENASE-RELATED"/>
    <property type="match status" value="1"/>
</dbReference>
<dbReference type="Gene3D" id="3.40.50.1820">
    <property type="entry name" value="alpha/beta hydrolase"/>
    <property type="match status" value="1"/>
</dbReference>
<proteinExistence type="inferred from homology"/>
<dbReference type="PROSITE" id="PS01173">
    <property type="entry name" value="LIPASE_GDXG_HIS"/>
    <property type="match status" value="1"/>
</dbReference>
<evidence type="ECO:0000256" key="2">
    <source>
        <dbReference type="ARBA" id="ARBA00010139"/>
    </source>
</evidence>
<evidence type="ECO:0000313" key="11">
    <source>
        <dbReference type="EMBL" id="ORA39132.1"/>
    </source>
</evidence>
<dbReference type="Pfam" id="PF07859">
    <property type="entry name" value="Abhydrolase_3"/>
    <property type="match status" value="1"/>
</dbReference>
<dbReference type="GO" id="GO:0004499">
    <property type="term" value="F:N,N-dimethylaniline monooxygenase activity"/>
    <property type="evidence" value="ECO:0007669"/>
    <property type="project" value="InterPro"/>
</dbReference>
<dbReference type="STRING" id="1927124.BST13_02300"/>
<keyword evidence="12" id="KW-1185">Reference proteome</keyword>
<dbReference type="InterPro" id="IPR002168">
    <property type="entry name" value="Lipase_GDXG_HIS_AS"/>
</dbReference>
<dbReference type="Pfam" id="PF00743">
    <property type="entry name" value="FMO-like"/>
    <property type="match status" value="1"/>
</dbReference>
<keyword evidence="5" id="KW-0378">Hydrolase</keyword>